<dbReference type="Gene3D" id="3.40.1450.10">
    <property type="entry name" value="BPG-independent phosphoglycerate mutase, domain B"/>
    <property type="match status" value="1"/>
</dbReference>
<dbReference type="GO" id="GO:0004619">
    <property type="term" value="F:phosphoglycerate mutase activity"/>
    <property type="evidence" value="ECO:0007669"/>
    <property type="project" value="UniProtKB-EC"/>
</dbReference>
<dbReference type="PANTHER" id="PTHR31637">
    <property type="entry name" value="2,3-BISPHOSPHOGLYCERATE-INDEPENDENT PHOSPHOGLYCERATE MUTASE"/>
    <property type="match status" value="1"/>
</dbReference>
<gene>
    <name evidence="8 12" type="primary">gpmI</name>
    <name evidence="12" type="ORF">R0135_12395</name>
</gene>
<feature type="binding site" evidence="8">
    <location>
        <begin position="156"/>
        <end position="157"/>
    </location>
    <ligand>
        <name>substrate</name>
    </ligand>
</feature>
<dbReference type="SUPFAM" id="SSF53649">
    <property type="entry name" value="Alkaline phosphatase-like"/>
    <property type="match status" value="1"/>
</dbReference>
<dbReference type="CDD" id="cd16010">
    <property type="entry name" value="iPGM"/>
    <property type="match status" value="1"/>
</dbReference>
<feature type="binding site" evidence="8">
    <location>
        <position position="334"/>
    </location>
    <ligand>
        <name>substrate</name>
    </ligand>
</feature>
<feature type="binding site" evidence="8">
    <location>
        <position position="126"/>
    </location>
    <ligand>
        <name>substrate</name>
    </ligand>
</feature>
<dbReference type="SUPFAM" id="SSF64158">
    <property type="entry name" value="2,3-Bisphosphoglycerate-independent phosphoglycerate mutase, substrate-binding domain"/>
    <property type="match status" value="1"/>
</dbReference>
<evidence type="ECO:0000256" key="4">
    <source>
        <dbReference type="ARBA" id="ARBA00022723"/>
    </source>
</evidence>
<feature type="active site" description="Phosphoserine intermediate" evidence="8">
    <location>
        <position position="65"/>
    </location>
</feature>
<keyword evidence="5 8" id="KW-0324">Glycolysis</keyword>
<reference evidence="12 13" key="1">
    <citation type="submission" date="2023-10" db="EMBL/GenBank/DDBJ databases">
        <title>Two novel species belonging to the OM43/NOR5 clade.</title>
        <authorList>
            <person name="Park M."/>
        </authorList>
    </citation>
    <scope>NUCLEOTIDE SEQUENCE [LARGE SCALE GENOMIC DNA]</scope>
    <source>
        <strain evidence="12 13">IMCC43200</strain>
    </source>
</reference>
<evidence type="ECO:0000256" key="2">
    <source>
        <dbReference type="ARBA" id="ARBA00004798"/>
    </source>
</evidence>
<feature type="binding site" evidence="8">
    <location>
        <position position="461"/>
    </location>
    <ligand>
        <name>Mn(2+)</name>
        <dbReference type="ChEBI" id="CHEBI:29035"/>
        <label>1</label>
    </ligand>
</feature>
<name>A0ABZ0I397_9GAMM</name>
<sequence length="519" mass="56440">MQEQQKSPTVLIILDGWGYREEIQDNAIANADTPTWDRLWSESPHTLISASGEDVGLPQGQFGNSEVGHMSLGSGRVLYQSISRIDKAISDGSFDTNPAYCEAIDAAIAAKGAVHVMGLLSTGGVHSHERHLFAALRLAASRGATKIYLHAFLDGRDTPPRSAKASLEAARKCFDEIGIGRIASITGRYFAMDRDQRWERVEPAYRLLTQGDSEFSAETAMEALDAAYARDENDEFVAPTRIAAPAPISDGDAVLFMNFRADRARAISQAFVEDDFKGFKRAERPKLSGFVMTTEYAAGMPAACAFPPSKLDNVLGAWIADKGLSQLRIAETEKYAHVTFFFSGGREDEFEHETRILVPSPDVPTYDLQPAMSAPQVTDKLVEAIRSRKYDLIVCNYANGDMVGHTGNYAAAMQAVEALDGCLARVESALKDVNGQALITADHGNCEQMQDYESGQLHTQHTTESVPLVYLGDTPLALNPQGGILADIAPTLLSLMALDQPQEMTGHSLIQPINPSDPE</sequence>
<comment type="cofactor">
    <cofactor evidence="8">
        <name>Mn(2+)</name>
        <dbReference type="ChEBI" id="CHEBI:29035"/>
    </cofactor>
    <text evidence="8">Binds 2 manganese ions per subunit.</text>
</comment>
<dbReference type="Pfam" id="PF06415">
    <property type="entry name" value="iPGM_N"/>
    <property type="match status" value="1"/>
</dbReference>
<dbReference type="PANTHER" id="PTHR31637:SF0">
    <property type="entry name" value="2,3-BISPHOSPHOGLYCERATE-INDEPENDENT PHOSPHOGLYCERATE MUTASE"/>
    <property type="match status" value="1"/>
</dbReference>
<evidence type="ECO:0000256" key="6">
    <source>
        <dbReference type="ARBA" id="ARBA00023211"/>
    </source>
</evidence>
<feature type="binding site" evidence="8">
    <location>
        <position position="442"/>
    </location>
    <ligand>
        <name>Mn(2+)</name>
        <dbReference type="ChEBI" id="CHEBI:29035"/>
        <label>2</label>
    </ligand>
</feature>
<evidence type="ECO:0000256" key="9">
    <source>
        <dbReference type="NCBIfam" id="TIGR01307"/>
    </source>
</evidence>
<evidence type="ECO:0000256" key="7">
    <source>
        <dbReference type="ARBA" id="ARBA00023235"/>
    </source>
</evidence>
<dbReference type="HAMAP" id="MF_01038">
    <property type="entry name" value="GpmI"/>
    <property type="match status" value="1"/>
</dbReference>
<dbReference type="PIRSF" id="PIRSF001492">
    <property type="entry name" value="IPGAM"/>
    <property type="match status" value="1"/>
</dbReference>
<comment type="similarity">
    <text evidence="3 8">Belongs to the BPG-independent phosphoglycerate mutase family.</text>
</comment>
<feature type="binding site" evidence="8">
    <location>
        <position position="194"/>
    </location>
    <ligand>
        <name>substrate</name>
    </ligand>
</feature>
<evidence type="ECO:0000256" key="5">
    <source>
        <dbReference type="ARBA" id="ARBA00023152"/>
    </source>
</evidence>
<accession>A0ABZ0I397</accession>
<dbReference type="InterPro" id="IPR036646">
    <property type="entry name" value="PGAM_B_sf"/>
</dbReference>
<comment type="subunit">
    <text evidence="8">Monomer.</text>
</comment>
<proteinExistence type="inferred from homology"/>
<dbReference type="EC" id="5.4.2.12" evidence="8 9"/>
<evidence type="ECO:0000256" key="8">
    <source>
        <dbReference type="HAMAP-Rule" id="MF_01038"/>
    </source>
</evidence>
<dbReference type="Proteomes" id="UP001626537">
    <property type="component" value="Chromosome"/>
</dbReference>
<keyword evidence="13" id="KW-1185">Reference proteome</keyword>
<feature type="binding site" evidence="8">
    <location>
        <position position="15"/>
    </location>
    <ligand>
        <name>Mn(2+)</name>
        <dbReference type="ChEBI" id="CHEBI:29035"/>
        <label>2</label>
    </ligand>
</feature>
<keyword evidence="7 8" id="KW-0413">Isomerase</keyword>
<dbReference type="Gene3D" id="3.40.720.10">
    <property type="entry name" value="Alkaline Phosphatase, subunit A"/>
    <property type="match status" value="1"/>
</dbReference>
<dbReference type="InterPro" id="IPR017850">
    <property type="entry name" value="Alkaline_phosphatase_core_sf"/>
</dbReference>
<dbReference type="InterPro" id="IPR006124">
    <property type="entry name" value="Metalloenzyme"/>
</dbReference>
<evidence type="ECO:0000259" key="11">
    <source>
        <dbReference type="Pfam" id="PF06415"/>
    </source>
</evidence>
<keyword evidence="4 8" id="KW-0479">Metal-binding</keyword>
<dbReference type="Pfam" id="PF01676">
    <property type="entry name" value="Metalloenzyme"/>
    <property type="match status" value="1"/>
</dbReference>
<feature type="binding site" evidence="8">
    <location>
        <begin position="260"/>
        <end position="263"/>
    </location>
    <ligand>
        <name>substrate</name>
    </ligand>
</feature>
<dbReference type="InterPro" id="IPR011258">
    <property type="entry name" value="BPG-indep_PGM_N"/>
</dbReference>
<feature type="binding site" evidence="8">
    <location>
        <position position="188"/>
    </location>
    <ligand>
        <name>substrate</name>
    </ligand>
</feature>
<dbReference type="RefSeq" id="WP_407347181.1">
    <property type="nucleotide sequence ID" value="NZ_CP136864.1"/>
</dbReference>
<feature type="binding site" evidence="8">
    <location>
        <position position="65"/>
    </location>
    <ligand>
        <name>Mn(2+)</name>
        <dbReference type="ChEBI" id="CHEBI:29035"/>
        <label>2</label>
    </ligand>
</feature>
<organism evidence="12 13">
    <name type="scientific">Congregibacter variabilis</name>
    <dbReference type="NCBI Taxonomy" id="3081200"/>
    <lineage>
        <taxon>Bacteria</taxon>
        <taxon>Pseudomonadati</taxon>
        <taxon>Pseudomonadota</taxon>
        <taxon>Gammaproteobacteria</taxon>
        <taxon>Cellvibrionales</taxon>
        <taxon>Halieaceae</taxon>
        <taxon>Congregibacter</taxon>
    </lineage>
</organism>
<keyword evidence="6 8" id="KW-0464">Manganese</keyword>
<feature type="binding site" evidence="8">
    <location>
        <position position="401"/>
    </location>
    <ligand>
        <name>Mn(2+)</name>
        <dbReference type="ChEBI" id="CHEBI:29035"/>
        <label>1</label>
    </ligand>
</feature>
<evidence type="ECO:0000256" key="3">
    <source>
        <dbReference type="ARBA" id="ARBA00008819"/>
    </source>
</evidence>
<feature type="domain" description="Metalloenzyme" evidence="10">
    <location>
        <begin position="8"/>
        <end position="499"/>
    </location>
</feature>
<comment type="catalytic activity">
    <reaction evidence="1 8">
        <text>(2R)-2-phosphoglycerate = (2R)-3-phosphoglycerate</text>
        <dbReference type="Rhea" id="RHEA:15901"/>
        <dbReference type="ChEBI" id="CHEBI:58272"/>
        <dbReference type="ChEBI" id="CHEBI:58289"/>
        <dbReference type="EC" id="5.4.2.12"/>
    </reaction>
</comment>
<comment type="function">
    <text evidence="8">Catalyzes the interconversion of 2-phosphoglycerate and 3-phosphoglycerate.</text>
</comment>
<comment type="pathway">
    <text evidence="2 8">Carbohydrate degradation; glycolysis; pyruvate from D-glyceraldehyde 3-phosphate: step 3/5.</text>
</comment>
<evidence type="ECO:0000259" key="10">
    <source>
        <dbReference type="Pfam" id="PF01676"/>
    </source>
</evidence>
<feature type="binding site" evidence="8">
    <location>
        <position position="405"/>
    </location>
    <ligand>
        <name>Mn(2+)</name>
        <dbReference type="ChEBI" id="CHEBI:29035"/>
        <label>1</label>
    </ligand>
</feature>
<protein>
    <recommendedName>
        <fullName evidence="8 9">2,3-bisphosphoglycerate-independent phosphoglycerate mutase</fullName>
        <shortName evidence="8">BPG-independent PGAM</shortName>
        <shortName evidence="8">Phosphoglyceromutase</shortName>
        <shortName evidence="8">iPGM</shortName>
        <ecNumber evidence="8 9">5.4.2.12</ecNumber>
    </recommendedName>
</protein>
<dbReference type="EMBL" id="CP136864">
    <property type="protein sequence ID" value="WOJ92581.1"/>
    <property type="molecule type" value="Genomic_DNA"/>
</dbReference>
<evidence type="ECO:0000313" key="13">
    <source>
        <dbReference type="Proteomes" id="UP001626537"/>
    </source>
</evidence>
<dbReference type="NCBIfam" id="TIGR01307">
    <property type="entry name" value="pgm_bpd_ind"/>
    <property type="match status" value="1"/>
</dbReference>
<feature type="binding site" evidence="8">
    <location>
        <position position="443"/>
    </location>
    <ligand>
        <name>Mn(2+)</name>
        <dbReference type="ChEBI" id="CHEBI:29035"/>
        <label>2</label>
    </ligand>
</feature>
<feature type="domain" description="BPG-independent PGAM N-terminal" evidence="11">
    <location>
        <begin position="85"/>
        <end position="297"/>
    </location>
</feature>
<evidence type="ECO:0000313" key="12">
    <source>
        <dbReference type="EMBL" id="WOJ92581.1"/>
    </source>
</evidence>
<evidence type="ECO:0000256" key="1">
    <source>
        <dbReference type="ARBA" id="ARBA00000370"/>
    </source>
</evidence>
<dbReference type="InterPro" id="IPR005995">
    <property type="entry name" value="Pgm_bpd_ind"/>
</dbReference>